<organism evidence="1 2">
    <name type="scientific">Vicingus serpentipes</name>
    <dbReference type="NCBI Taxonomy" id="1926625"/>
    <lineage>
        <taxon>Bacteria</taxon>
        <taxon>Pseudomonadati</taxon>
        <taxon>Bacteroidota</taxon>
        <taxon>Flavobacteriia</taxon>
        <taxon>Flavobacteriales</taxon>
        <taxon>Vicingaceae</taxon>
        <taxon>Vicingus</taxon>
    </lineage>
</organism>
<comment type="caution">
    <text evidence="1">The sequence shown here is derived from an EMBL/GenBank/DDBJ whole genome shotgun (WGS) entry which is preliminary data.</text>
</comment>
<protein>
    <submittedName>
        <fullName evidence="1">Uncharacterized protein</fullName>
    </submittedName>
</protein>
<proteinExistence type="predicted"/>
<dbReference type="Proteomes" id="UP000321721">
    <property type="component" value="Unassembled WGS sequence"/>
</dbReference>
<gene>
    <name evidence="1" type="ORF">FRY74_11220</name>
</gene>
<name>A0A5C6RQY0_9FLAO</name>
<evidence type="ECO:0000313" key="1">
    <source>
        <dbReference type="EMBL" id="TXB64354.1"/>
    </source>
</evidence>
<sequence length="108" mass="12760">MKCFSTFILFIFIFSCSPKGPQTYSSPFVGKSKNQLIAEKGIAKTIKVYADYEIYIYTIREEYFGEKNPEINKSTTPKKVFDIEHIYYIDSSQTVYKYQVWKKKVSYK</sequence>
<keyword evidence="2" id="KW-1185">Reference proteome</keyword>
<accession>A0A5C6RQY0</accession>
<dbReference type="AlphaFoldDB" id="A0A5C6RQY0"/>
<reference evidence="1 2" key="1">
    <citation type="submission" date="2019-08" db="EMBL/GenBank/DDBJ databases">
        <title>Genome of Vicingus serpentipes NCIMB 15042.</title>
        <authorList>
            <person name="Bowman J.P."/>
        </authorList>
    </citation>
    <scope>NUCLEOTIDE SEQUENCE [LARGE SCALE GENOMIC DNA]</scope>
    <source>
        <strain evidence="1 2">NCIMB 15042</strain>
    </source>
</reference>
<dbReference type="RefSeq" id="WP_147101655.1">
    <property type="nucleotide sequence ID" value="NZ_VOOS01000005.1"/>
</dbReference>
<dbReference type="EMBL" id="VOOS01000005">
    <property type="protein sequence ID" value="TXB64354.1"/>
    <property type="molecule type" value="Genomic_DNA"/>
</dbReference>
<evidence type="ECO:0000313" key="2">
    <source>
        <dbReference type="Proteomes" id="UP000321721"/>
    </source>
</evidence>
<dbReference type="PROSITE" id="PS51257">
    <property type="entry name" value="PROKAR_LIPOPROTEIN"/>
    <property type="match status" value="1"/>
</dbReference>